<feature type="signal peptide" evidence="2">
    <location>
        <begin position="1"/>
        <end position="21"/>
    </location>
</feature>
<dbReference type="AlphaFoldDB" id="C3ZUI4"/>
<feature type="compositionally biased region" description="Acidic residues" evidence="1">
    <location>
        <begin position="205"/>
        <end position="216"/>
    </location>
</feature>
<evidence type="ECO:0000256" key="1">
    <source>
        <dbReference type="SAM" id="MobiDB-lite"/>
    </source>
</evidence>
<feature type="chain" id="PRO_5002935036" evidence="2">
    <location>
        <begin position="22"/>
        <end position="390"/>
    </location>
</feature>
<accession>C3ZUI4</accession>
<feature type="compositionally biased region" description="Basic residues" evidence="1">
    <location>
        <begin position="227"/>
        <end position="236"/>
    </location>
</feature>
<evidence type="ECO:0000256" key="2">
    <source>
        <dbReference type="SAM" id="SignalP"/>
    </source>
</evidence>
<proteinExistence type="predicted"/>
<protein>
    <submittedName>
        <fullName evidence="3">Uncharacterized protein</fullName>
    </submittedName>
</protein>
<keyword evidence="2" id="KW-0732">Signal</keyword>
<feature type="region of interest" description="Disordered" evidence="1">
    <location>
        <begin position="299"/>
        <end position="373"/>
    </location>
</feature>
<evidence type="ECO:0000313" key="3">
    <source>
        <dbReference type="EMBL" id="EEN43823.1"/>
    </source>
</evidence>
<feature type="region of interest" description="Disordered" evidence="1">
    <location>
        <begin position="197"/>
        <end position="241"/>
    </location>
</feature>
<reference evidence="3" key="1">
    <citation type="journal article" date="2008" name="Nature">
        <title>The amphioxus genome and the evolution of the chordate karyotype.</title>
        <authorList>
            <consortium name="US DOE Joint Genome Institute (JGI-PGF)"/>
            <person name="Putnam N.H."/>
            <person name="Butts T."/>
            <person name="Ferrier D.E.K."/>
            <person name="Furlong R.F."/>
            <person name="Hellsten U."/>
            <person name="Kawashima T."/>
            <person name="Robinson-Rechavi M."/>
            <person name="Shoguchi E."/>
            <person name="Terry A."/>
            <person name="Yu J.-K."/>
            <person name="Benito-Gutierrez E.L."/>
            <person name="Dubchak I."/>
            <person name="Garcia-Fernandez J."/>
            <person name="Gibson-Brown J.J."/>
            <person name="Grigoriev I.V."/>
            <person name="Horton A.C."/>
            <person name="de Jong P.J."/>
            <person name="Jurka J."/>
            <person name="Kapitonov V.V."/>
            <person name="Kohara Y."/>
            <person name="Kuroki Y."/>
            <person name="Lindquist E."/>
            <person name="Lucas S."/>
            <person name="Osoegawa K."/>
            <person name="Pennacchio L.A."/>
            <person name="Salamov A.A."/>
            <person name="Satou Y."/>
            <person name="Sauka-Spengler T."/>
            <person name="Schmutz J."/>
            <person name="Shin-I T."/>
            <person name="Toyoda A."/>
            <person name="Bronner-Fraser M."/>
            <person name="Fujiyama A."/>
            <person name="Holland L.Z."/>
            <person name="Holland P.W.H."/>
            <person name="Satoh N."/>
            <person name="Rokhsar D.S."/>
        </authorList>
    </citation>
    <scope>NUCLEOTIDE SEQUENCE [LARGE SCALE GENOMIC DNA]</scope>
    <source>
        <strain evidence="3">S238N-H82</strain>
        <tissue evidence="3">Testes</tissue>
    </source>
</reference>
<name>C3ZUI4_BRAFL</name>
<dbReference type="EMBL" id="GG666683">
    <property type="protein sequence ID" value="EEN43823.1"/>
    <property type="molecule type" value="Genomic_DNA"/>
</dbReference>
<sequence>MGVVAVIFLWCAALLSAPSSAESDQKQAKVVDLLENRILQILEEVYEKEQQQEQQQDFPEGSREIATLGNTGNTAVDGMKQQQDVRERVEDIVTRGNTGTLKREQKTSGDSAIPMAEQASVSNSIKVKKAVPAFVVSAASQIGEKVVNKLGDRIADGVVENHQEKVVNSLQDYFGKQLDNFDEQYKDVLGQTNNLAAGLSKPVEEGSDKEDEDVDVDSLSSPIPRPPRPRVRRRKNTCPDGNEKVKQAITFDLGLSLCASPESIGVESIAAMGEVSERNSSPVVEVDDVEESVLAIPNKHETDEDEFKMEVTPLSSKRSAPSVDLSDNENCSKRKVDNPSDDIESFSELDSPIAANKVSESDVIDDHSSSEESNETYYLDLVFIVSLSKP</sequence>
<gene>
    <name evidence="3" type="ORF">BRAFLDRAFT_92261</name>
</gene>
<dbReference type="InParanoid" id="C3ZUI4"/>
<organism>
    <name type="scientific">Branchiostoma floridae</name>
    <name type="common">Florida lancelet</name>
    <name type="synonym">Amphioxus</name>
    <dbReference type="NCBI Taxonomy" id="7739"/>
    <lineage>
        <taxon>Eukaryota</taxon>
        <taxon>Metazoa</taxon>
        <taxon>Chordata</taxon>
        <taxon>Cephalochordata</taxon>
        <taxon>Leptocardii</taxon>
        <taxon>Amphioxiformes</taxon>
        <taxon>Branchiostomatidae</taxon>
        <taxon>Branchiostoma</taxon>
    </lineage>
</organism>